<sequence>MKQWGKFVPYLIVAAFCLINVGIVGPNRDNKVRLPFFNWCLFCTADAPHIKYYEVQVKKDNVPVMVFNNRNNRNQKDSLRITEIMSLYTKSQLTSARLKEFIGEEKASVSLYEVGCDIHQWFIQNDCGPTKLLAVYEI</sequence>
<keyword evidence="2" id="KW-1185">Reference proteome</keyword>
<dbReference type="AlphaFoldDB" id="A0A2K9NMY4"/>
<reference evidence="1 2" key="1">
    <citation type="submission" date="2018-01" db="EMBL/GenBank/DDBJ databases">
        <title>Complete genome sequence of Bacteriovorax stolpii DSM12778.</title>
        <authorList>
            <person name="Tang B."/>
            <person name="Chang J."/>
        </authorList>
    </citation>
    <scope>NUCLEOTIDE SEQUENCE [LARGE SCALE GENOMIC DNA]</scope>
    <source>
        <strain evidence="1 2">DSM 12778</strain>
    </source>
</reference>
<evidence type="ECO:0000313" key="2">
    <source>
        <dbReference type="Proteomes" id="UP000235584"/>
    </source>
</evidence>
<dbReference type="Proteomes" id="UP000235584">
    <property type="component" value="Chromosome"/>
</dbReference>
<proteinExistence type="predicted"/>
<name>A0A2K9NMY4_BACTC</name>
<evidence type="ECO:0000313" key="1">
    <source>
        <dbReference type="EMBL" id="AUN96891.1"/>
    </source>
</evidence>
<accession>A0A2K9NMY4</accession>
<dbReference type="EMBL" id="CP025704">
    <property type="protein sequence ID" value="AUN96891.1"/>
    <property type="molecule type" value="Genomic_DNA"/>
</dbReference>
<gene>
    <name evidence="1" type="ORF">C0V70_01970</name>
</gene>
<protein>
    <submittedName>
        <fullName evidence="1">Uncharacterized protein</fullName>
    </submittedName>
</protein>
<dbReference type="KEGG" id="bsto:C0V70_01970"/>
<dbReference type="RefSeq" id="WP_102242186.1">
    <property type="nucleotide sequence ID" value="NZ_CP025704.1"/>
</dbReference>
<organism evidence="1 2">
    <name type="scientific">Bacteriovorax stolpii</name>
    <name type="common">Bdellovibrio stolpii</name>
    <dbReference type="NCBI Taxonomy" id="960"/>
    <lineage>
        <taxon>Bacteria</taxon>
        <taxon>Pseudomonadati</taxon>
        <taxon>Bdellovibrionota</taxon>
        <taxon>Bacteriovoracia</taxon>
        <taxon>Bacteriovoracales</taxon>
        <taxon>Bacteriovoracaceae</taxon>
        <taxon>Bacteriovorax</taxon>
    </lineage>
</organism>